<dbReference type="PROSITE" id="PS50943">
    <property type="entry name" value="HTH_CROC1"/>
    <property type="match status" value="1"/>
</dbReference>
<evidence type="ECO:0000313" key="4">
    <source>
        <dbReference type="Proteomes" id="UP000283512"/>
    </source>
</evidence>
<dbReference type="RefSeq" id="WP_022043086.1">
    <property type="nucleotide sequence ID" value="NZ_CAXSLD010000011.1"/>
</dbReference>
<dbReference type="AlphaFoldDB" id="A0A414YW87"/>
<evidence type="ECO:0000313" key="3">
    <source>
        <dbReference type="EMBL" id="RHH91476.1"/>
    </source>
</evidence>
<evidence type="ECO:0000313" key="2">
    <source>
        <dbReference type="EMBL" id="RHD50241.1"/>
    </source>
</evidence>
<dbReference type="EMBL" id="QSJD01000008">
    <property type="protein sequence ID" value="RHD50241.1"/>
    <property type="molecule type" value="Genomic_DNA"/>
</dbReference>
<comment type="caution">
    <text evidence="3">The sequence shown here is derived from an EMBL/GenBank/DDBJ whole genome shotgun (WGS) entry which is preliminary data.</text>
</comment>
<organism evidence="3 4">
    <name type="scientific">Bacteroides caccae</name>
    <dbReference type="NCBI Taxonomy" id="47678"/>
    <lineage>
        <taxon>Bacteria</taxon>
        <taxon>Pseudomonadati</taxon>
        <taxon>Bacteroidota</taxon>
        <taxon>Bacteroidia</taxon>
        <taxon>Bacteroidales</taxon>
        <taxon>Bacteroidaceae</taxon>
        <taxon>Bacteroides</taxon>
    </lineage>
</organism>
<dbReference type="EMBL" id="QRKD01000005">
    <property type="protein sequence ID" value="RHH91476.1"/>
    <property type="molecule type" value="Genomic_DNA"/>
</dbReference>
<sequence length="319" mass="37279">MKNGILNELIAVMKERVPQGQNLASVLADILFMGKEAVYRRLRGEVSFSIEEIATISSKLGISIDQVVGSHHSNKVTFDLNLLHSPNAIENYYEILNRYQQIFDYVKKDSSTEIYTASNLLPFTLYSSYEYLSKFRLCRWLYQHGQIKTPHSLSDMRVEKRIEQAHKRLSESVKQCPKTFFIWDTNIFHSFVNEIKYFASLNLITPEDVRHLKEELHQLLSLIEHLSSKGEFSNGRKVYFYLSNINFEATYSYIEKANYRISLLRVYSINSMDSQSPHICQMQRDWILSLKRHSTLISESGEAQRIVFMQKQHEVIEAL</sequence>
<protein>
    <recommendedName>
        <fullName evidence="1">HTH cro/C1-type domain-containing protein</fullName>
    </recommendedName>
</protein>
<dbReference type="Proteomes" id="UP000284689">
    <property type="component" value="Unassembled WGS sequence"/>
</dbReference>
<accession>A0A414YW87</accession>
<evidence type="ECO:0000313" key="5">
    <source>
        <dbReference type="Proteomes" id="UP000284689"/>
    </source>
</evidence>
<gene>
    <name evidence="3" type="ORF">DW190_08005</name>
    <name evidence="2" type="ORF">DW794_07145</name>
</gene>
<feature type="domain" description="HTH cro/C1-type" evidence="1">
    <location>
        <begin position="27"/>
        <end position="67"/>
    </location>
</feature>
<name>A0A414YW87_9BACE</name>
<dbReference type="Proteomes" id="UP000283512">
    <property type="component" value="Unassembled WGS sequence"/>
</dbReference>
<evidence type="ECO:0000259" key="1">
    <source>
        <dbReference type="PROSITE" id="PS50943"/>
    </source>
</evidence>
<reference evidence="4 5" key="1">
    <citation type="submission" date="2018-08" db="EMBL/GenBank/DDBJ databases">
        <title>A genome reference for cultivated species of the human gut microbiota.</title>
        <authorList>
            <person name="Zou Y."/>
            <person name="Xue W."/>
            <person name="Luo G."/>
        </authorList>
    </citation>
    <scope>NUCLEOTIDE SEQUENCE [LARGE SCALE GENOMIC DNA]</scope>
    <source>
        <strain evidence="3 4">AM16-49B</strain>
        <strain evidence="2 5">AM31-16AC</strain>
    </source>
</reference>
<dbReference type="InterPro" id="IPR001387">
    <property type="entry name" value="Cro/C1-type_HTH"/>
</dbReference>
<proteinExistence type="predicted"/>